<proteinExistence type="predicted"/>
<dbReference type="InterPro" id="IPR000967">
    <property type="entry name" value="Znf_NFX1"/>
</dbReference>
<dbReference type="EMBL" id="JAVRBK010000008">
    <property type="protein sequence ID" value="KAK5640474.1"/>
    <property type="molecule type" value="Genomic_DNA"/>
</dbReference>
<dbReference type="InterPro" id="IPR027417">
    <property type="entry name" value="P-loop_NTPase"/>
</dbReference>
<dbReference type="PANTHER" id="PTHR10887">
    <property type="entry name" value="DNA2/NAM7 HELICASE FAMILY"/>
    <property type="match status" value="1"/>
</dbReference>
<dbReference type="Pfam" id="PF13087">
    <property type="entry name" value="AAA_12"/>
    <property type="match status" value="1"/>
</dbReference>
<keyword evidence="11" id="KW-1185">Reference proteome</keyword>
<dbReference type="Pfam" id="PF20173">
    <property type="entry name" value="ZnF_RZ-type"/>
    <property type="match status" value="1"/>
</dbReference>
<name>A0AAN7VBQ8_9COLE</name>
<evidence type="ECO:0000256" key="2">
    <source>
        <dbReference type="ARBA" id="ARBA00022490"/>
    </source>
</evidence>
<keyword evidence="2" id="KW-0963">Cytoplasm</keyword>
<dbReference type="GO" id="GO:0031048">
    <property type="term" value="P:regulatory ncRNA-mediated heterochromatin formation"/>
    <property type="evidence" value="ECO:0007669"/>
    <property type="project" value="TreeGrafter"/>
</dbReference>
<dbReference type="GO" id="GO:0002376">
    <property type="term" value="P:immune system process"/>
    <property type="evidence" value="ECO:0007669"/>
    <property type="project" value="UniProtKB-KW"/>
</dbReference>
<evidence type="ECO:0000313" key="11">
    <source>
        <dbReference type="Proteomes" id="UP001329430"/>
    </source>
</evidence>
<dbReference type="CDD" id="cd18808">
    <property type="entry name" value="SF1_C_Upf1"/>
    <property type="match status" value="1"/>
</dbReference>
<keyword evidence="6" id="KW-0862">Zinc</keyword>
<evidence type="ECO:0000256" key="4">
    <source>
        <dbReference type="ARBA" id="ARBA00022737"/>
    </source>
</evidence>
<dbReference type="PROSITE" id="PS51981">
    <property type="entry name" value="ZF_RZ"/>
    <property type="match status" value="1"/>
</dbReference>
<organism evidence="10 11">
    <name type="scientific">Pyrocoelia pectoralis</name>
    <dbReference type="NCBI Taxonomy" id="417401"/>
    <lineage>
        <taxon>Eukaryota</taxon>
        <taxon>Metazoa</taxon>
        <taxon>Ecdysozoa</taxon>
        <taxon>Arthropoda</taxon>
        <taxon>Hexapoda</taxon>
        <taxon>Insecta</taxon>
        <taxon>Pterygota</taxon>
        <taxon>Neoptera</taxon>
        <taxon>Endopterygota</taxon>
        <taxon>Coleoptera</taxon>
        <taxon>Polyphaga</taxon>
        <taxon>Elateriformia</taxon>
        <taxon>Elateroidea</taxon>
        <taxon>Lampyridae</taxon>
        <taxon>Lampyrinae</taxon>
        <taxon>Pyrocoelia</taxon>
    </lineage>
</organism>
<dbReference type="Gene3D" id="3.40.50.300">
    <property type="entry name" value="P-loop containing nucleotide triphosphate hydrolases"/>
    <property type="match status" value="3"/>
</dbReference>
<dbReference type="FunFam" id="3.40.50.300:FF:001366">
    <property type="entry name" value="ATP binding protein, putative"/>
    <property type="match status" value="1"/>
</dbReference>
<dbReference type="SUPFAM" id="SSF52540">
    <property type="entry name" value="P-loop containing nucleoside triphosphate hydrolases"/>
    <property type="match status" value="1"/>
</dbReference>
<gene>
    <name evidence="10" type="ORF">RI129_011285</name>
</gene>
<comment type="caution">
    <text evidence="10">The sequence shown here is derived from an EMBL/GenBank/DDBJ whole genome shotgun (WGS) entry which is preliminary data.</text>
</comment>
<keyword evidence="3" id="KW-0479">Metal-binding</keyword>
<protein>
    <recommendedName>
        <fullName evidence="9">RZ-type domain-containing protein</fullName>
    </recommendedName>
</protein>
<feature type="region of interest" description="Disordered" evidence="8">
    <location>
        <begin position="1"/>
        <end position="49"/>
    </location>
</feature>
<evidence type="ECO:0000256" key="6">
    <source>
        <dbReference type="ARBA" id="ARBA00022833"/>
    </source>
</evidence>
<dbReference type="Proteomes" id="UP001329430">
    <property type="component" value="Chromosome 8"/>
</dbReference>
<evidence type="ECO:0000313" key="10">
    <source>
        <dbReference type="EMBL" id="KAK5640474.1"/>
    </source>
</evidence>
<evidence type="ECO:0000256" key="7">
    <source>
        <dbReference type="ARBA" id="ARBA00022859"/>
    </source>
</evidence>
<evidence type="ECO:0000256" key="8">
    <source>
        <dbReference type="SAM" id="MobiDB-lite"/>
    </source>
</evidence>
<feature type="compositionally biased region" description="Polar residues" evidence="8">
    <location>
        <begin position="32"/>
        <end position="41"/>
    </location>
</feature>
<dbReference type="GO" id="GO:0004386">
    <property type="term" value="F:helicase activity"/>
    <property type="evidence" value="ECO:0007669"/>
    <property type="project" value="InterPro"/>
</dbReference>
<evidence type="ECO:0000256" key="1">
    <source>
        <dbReference type="ARBA" id="ARBA00004496"/>
    </source>
</evidence>
<dbReference type="PANTHER" id="PTHR10887:SF341">
    <property type="entry name" value="NFX1-TYPE ZINC FINGER-CONTAINING PROTEIN 1"/>
    <property type="match status" value="1"/>
</dbReference>
<dbReference type="Pfam" id="PF25396">
    <property type="entry name" value="ZNFX1"/>
    <property type="match status" value="1"/>
</dbReference>
<accession>A0AAN7VBQ8</accession>
<sequence>MDEPRRSVSASRPQRGNRGRWHRGRNNSSGRATETSSTSAPRQELRRSDRRKFEDEKVLRFKKLEEFSKMDPEEIIIELVCKRNGFKELLDSRNITDDTLVLIVRVLRKVCLVPLRTNKMAMISLALNENFHKMLQNFILQMMFASERDKRNSSYFWKDVEGFFYNAHVVLQSIFETTPTKACEVILKTMEVCNHTIKVLLDQDLISRDIMELFEKLYEKLKMYTAEIEIKKARQHSRDDYLEGEPPDDFRELTVYPTYDEIMSDSFVRKNLIDRPYNSVDHYLDVQFRLLKEDFVGPLRKGILEYQTCDAHFTKCRKFSNVRIHKEVKFIVPQCSRDQAGVLLQFEFFDPKKNRERKKYSFMKRFMYGSLVCFTRNNFETLLFGKIIERNQELLEKGQVVVSFDPGCDNYVLNEPYVMVECSVYFEPYYHVLKALQNIYEDTFAMRKYIIEVDPDIVRPDYLTQETSYVIQDFNVQLFSEQWPTAAELHLNDSQYSAFKAGLTQEYVVIQGPPGTGKTYLGLKLATTLIENKYYWHQGSPILVVCYTNHALDQFLEGLITVTDDVIRVGGQSKNEKLQMFNLKEKRSNLKLRGQGSNYGRALYILRSELEACMLHIKKCSDHLQQIRNKDCVINFHEFSKIDPHYTTSWFRRATNDEIVEWLLDRRRIPRQQSSLQLGRFNMEVNDADALEEAEKEFDDMLNDQVIANVGNDDIDLNFPQSDNTHDNLLRVDVMLDSIRRIHTEIGMLEVDNDNMVFNRKMELTEKMLKLEDDVDYIQNCFKEFGNEAIPVKPNGCNLNSPMAMSANDRWMLYFHWLQLYEKYLVKNLTDLEVKRSDAYKQYMELQHLQDAEVMSQMLVVGMTTTSAARLQTVLQGLRSPIVIVEEAAEVLESHIVTSLTSHCKHLILIGDHQQLRPSTASYVIDVKFNLGISLFERMVRNNIQCHTLGVQHRMRPEIASLIVPAIYPKLDNHPSVENFPKVTGIDSNLYFIDHCNYEAEVHDSKVNRHEVKYLIALARHLILNGYKPEDVTILSAYSAQMFALWEERKQYSHLLQNVRITILDNYQGEESRIILLSLVRNNREGKIGFLKIENRVCVALSRAKEGLYIMGNMTLLCRGSQIWPKIREALVNQNSLGPSLTLRCQIHPANVTQVKVPADFTKASEGGCNAMCDTIMNCGHVCPKVCHTIDRRHEDIKCKSDCRRFLCEKEHLCMKMCFEECGPCMVMVKKTLKCSHVINVPCSTDMSQVNCMKLVTAKLPCEHTDSNKPCYIPVESHVCPFPCAVRVEPCGHACTLKCHIRDDPDHLAYVCKKKCEKLGKGCSTGQHKCQKNCYEECSLCEVVVEKRRTTCTHRIQLPCHEDPNKKKCNMPCRRLLPCEHACKKKCSDVCGDCQVMVMKELSICKHKVRVKCNELPSRDLCSEPCTLELPCGHPCQATCKEACTKVCKHLVDHDKSADCGHKFKIECNLLNKVLPGNSYELLKHCDNPCRAELECGHICSGTCGSCAQQRIHRTCAQKCGRTLICGHECPFPCREACLPCSRKCSYKCSHSSCGKQCGEPCTKCVEDCQRGCEHSKCEKRCGDICSIPPCTMPCKKSLVCGHLCVGFCGDPCPPLCRICNNDELTEMFFGTEDEEDARFIVLDECNHIVESSGMEQWMGARDGNSINYKCCPKCKTPLSSTRRYTNYIKQSLEDVHAIKLKYFGNPLENQEKQIELLNKMKDLETTIKEVPDSVVLLHEIVNDLKNSTQLVYKGRKITLNSSVSRIYLSKMQVLENIVKIFTTTRLRAQNVVDVAIEHMNFLLGFLSRQENAMTKQEISDFRRETNRFSRKLQLLKITEDKDLFKVLIYQNSRNKIQYETVYHYLSSTCIFNDSLDEELGSKIDDLSKQFGTIVTRYERQEVVQAMKMAQGHWFKCPNGHYYAIGECGGAMQVGKCIECGVAVGGQHHQLLSTNMHAGEMDGSSHAAYSETANNLLNFEEFLNRQ</sequence>
<dbReference type="Pfam" id="PF13086">
    <property type="entry name" value="AAA_11"/>
    <property type="match status" value="2"/>
</dbReference>
<dbReference type="InterPro" id="IPR045055">
    <property type="entry name" value="DNA2/NAM7-like"/>
</dbReference>
<evidence type="ECO:0000259" key="9">
    <source>
        <dbReference type="PROSITE" id="PS51981"/>
    </source>
</evidence>
<dbReference type="InterPro" id="IPR046439">
    <property type="entry name" value="ZF_RZ_dom"/>
</dbReference>
<keyword evidence="4" id="KW-0677">Repeat</keyword>
<feature type="compositionally biased region" description="Basic residues" evidence="8">
    <location>
        <begin position="15"/>
        <end position="25"/>
    </location>
</feature>
<comment type="subcellular location">
    <subcellularLocation>
        <location evidence="1">Cytoplasm</location>
    </subcellularLocation>
</comment>
<dbReference type="GO" id="GO:0031380">
    <property type="term" value="C:nuclear RNA-directed RNA polymerase complex"/>
    <property type="evidence" value="ECO:0007669"/>
    <property type="project" value="TreeGrafter"/>
</dbReference>
<evidence type="ECO:0000256" key="3">
    <source>
        <dbReference type="ARBA" id="ARBA00022723"/>
    </source>
</evidence>
<dbReference type="SMART" id="SM00438">
    <property type="entry name" value="ZnF_NFX"/>
    <property type="match status" value="6"/>
</dbReference>
<evidence type="ECO:0000256" key="5">
    <source>
        <dbReference type="ARBA" id="ARBA00022771"/>
    </source>
</evidence>
<reference evidence="10 11" key="1">
    <citation type="journal article" date="2024" name="Insects">
        <title>An Improved Chromosome-Level Genome Assembly of the Firefly Pyrocoelia pectoralis.</title>
        <authorList>
            <person name="Fu X."/>
            <person name="Meyer-Rochow V.B."/>
            <person name="Ballantyne L."/>
            <person name="Zhu X."/>
        </authorList>
    </citation>
    <scope>NUCLEOTIDE SEQUENCE [LARGE SCALE GENOMIC DNA]</scope>
    <source>
        <strain evidence="10">XCY_ONT2</strain>
    </source>
</reference>
<dbReference type="InterPro" id="IPR041677">
    <property type="entry name" value="DNA2/NAM7_AAA_11"/>
</dbReference>
<dbReference type="GO" id="GO:0008270">
    <property type="term" value="F:zinc ion binding"/>
    <property type="evidence" value="ECO:0007669"/>
    <property type="project" value="UniProtKB-KW"/>
</dbReference>
<dbReference type="InterPro" id="IPR047187">
    <property type="entry name" value="SF1_C_Upf1"/>
</dbReference>
<keyword evidence="5" id="KW-0863">Zinc-finger</keyword>
<dbReference type="InterPro" id="IPR041679">
    <property type="entry name" value="DNA2/NAM7-like_C"/>
</dbReference>
<keyword evidence="7" id="KW-0391">Immunity</keyword>
<dbReference type="GO" id="GO:0005737">
    <property type="term" value="C:cytoplasm"/>
    <property type="evidence" value="ECO:0007669"/>
    <property type="project" value="UniProtKB-SubCell"/>
</dbReference>
<dbReference type="InterPro" id="IPR057373">
    <property type="entry name" value="ZNFX1"/>
</dbReference>
<dbReference type="CDD" id="cd06008">
    <property type="entry name" value="NF-X1-zinc-finger"/>
    <property type="match status" value="1"/>
</dbReference>
<feature type="domain" description="RZ-type" evidence="9">
    <location>
        <begin position="1895"/>
        <end position="1964"/>
    </location>
</feature>